<keyword evidence="5 9" id="KW-0067">ATP-binding</keyword>
<dbReference type="PANTHER" id="PTHR43297">
    <property type="entry name" value="OLIGOPEPTIDE TRANSPORT ATP-BINDING PROTEIN APPD"/>
    <property type="match status" value="1"/>
</dbReference>
<evidence type="ECO:0000259" key="8">
    <source>
        <dbReference type="PROSITE" id="PS50893"/>
    </source>
</evidence>
<dbReference type="PANTHER" id="PTHR43297:SF2">
    <property type="entry name" value="DIPEPTIDE TRANSPORT ATP-BINDING PROTEIN DPPD"/>
    <property type="match status" value="1"/>
</dbReference>
<evidence type="ECO:0000256" key="6">
    <source>
        <dbReference type="ARBA" id="ARBA00023136"/>
    </source>
</evidence>
<dbReference type="SUPFAM" id="SSF52540">
    <property type="entry name" value="P-loop containing nucleoside triphosphate hydrolases"/>
    <property type="match status" value="2"/>
</dbReference>
<dbReference type="InterPro" id="IPR013563">
    <property type="entry name" value="Oligopep_ABC_C"/>
</dbReference>
<dbReference type="PROSITE" id="PS00675">
    <property type="entry name" value="SIGMA54_INTERACT_1"/>
    <property type="match status" value="1"/>
</dbReference>
<dbReference type="SMART" id="SM00382">
    <property type="entry name" value="AAA"/>
    <property type="match status" value="2"/>
</dbReference>
<dbReference type="EMBL" id="JAOPKA010000020">
    <property type="protein sequence ID" value="MCU4743985.1"/>
    <property type="molecule type" value="Genomic_DNA"/>
</dbReference>
<dbReference type="AlphaFoldDB" id="A0AAP2Z339"/>
<keyword evidence="11" id="KW-1185">Reference proteome</keyword>
<comment type="subcellular location">
    <subcellularLocation>
        <location evidence="1">Cell membrane</location>
        <topology evidence="1">Peripheral membrane protein</topology>
    </subcellularLocation>
</comment>
<dbReference type="InterPro" id="IPR003439">
    <property type="entry name" value="ABC_transporter-like_ATP-bd"/>
</dbReference>
<dbReference type="InterPro" id="IPR025662">
    <property type="entry name" value="Sigma_54_int_dom_ATP-bd_1"/>
</dbReference>
<dbReference type="InterPro" id="IPR050388">
    <property type="entry name" value="ABC_Ni/Peptide_Import"/>
</dbReference>
<dbReference type="InterPro" id="IPR027417">
    <property type="entry name" value="P-loop_NTPase"/>
</dbReference>
<evidence type="ECO:0000256" key="3">
    <source>
        <dbReference type="ARBA" id="ARBA00022475"/>
    </source>
</evidence>
<dbReference type="FunFam" id="3.40.50.300:FF:000016">
    <property type="entry name" value="Oligopeptide ABC transporter ATP-binding component"/>
    <property type="match status" value="1"/>
</dbReference>
<name>A0AAP2Z339_9EURY</name>
<evidence type="ECO:0000256" key="4">
    <source>
        <dbReference type="ARBA" id="ARBA00022741"/>
    </source>
</evidence>
<keyword evidence="3" id="KW-1003">Cell membrane</keyword>
<dbReference type="Proteomes" id="UP001320972">
    <property type="component" value="Unassembled WGS sequence"/>
</dbReference>
<keyword evidence="4" id="KW-0547">Nucleotide-binding</keyword>
<dbReference type="Proteomes" id="UP001321018">
    <property type="component" value="Unassembled WGS sequence"/>
</dbReference>
<evidence type="ECO:0000256" key="2">
    <source>
        <dbReference type="ARBA" id="ARBA00022448"/>
    </source>
</evidence>
<evidence type="ECO:0000313" key="10">
    <source>
        <dbReference type="EMBL" id="MCU4974064.1"/>
    </source>
</evidence>
<organism evidence="9 12">
    <name type="scientific">Natronoglomus mannanivorans</name>
    <dbReference type="NCBI Taxonomy" id="2979990"/>
    <lineage>
        <taxon>Archaea</taxon>
        <taxon>Methanobacteriati</taxon>
        <taxon>Methanobacteriota</taxon>
        <taxon>Stenosarchaea group</taxon>
        <taxon>Halobacteria</taxon>
        <taxon>Halobacteriales</taxon>
        <taxon>Natrialbaceae</taxon>
        <taxon>Natronoglomus</taxon>
    </lineage>
</organism>
<dbReference type="CDD" id="cd03257">
    <property type="entry name" value="ABC_NikE_OppD_transporters"/>
    <property type="match status" value="2"/>
</dbReference>
<sequence>MYGATETTTETREQSKDTIIEVRNASVTFDMNRGRGRVLDDVDLDVYRGETLGIAGESGSGKSMLASALLDAVEDPGMLTGDVTYYPEDGDPIDILELDNSDLQRLRWEEIAMVFQGAMDSFNPTVPIKAHFVDTLEAHNADVEEGLQRARSIMHDLNLDPERILEVDTYQHELSGGQRQRILIALSLILEPELLVLDEPTGALDLLMQRKILKLLHEIKDDYNLTMLIVSHDLPIISAFADRVGVMYAFELVERGDVEDVLYNPSHPYTRSLLRATPDPQTPLDEITTVDGSAPDPVNIPSGCTFHPRCPVAGDRCEIEEPDMVEVDDETEHVASCFYQEEGKEEIPAPVSKESGDFTFEVDDTWSRHPIEDPILELEDVSVRYKDPPLTERTLPDSILERLDERYDIVEPPVHALTDVSLELGEEDVLVLVGESGSGKSTLGRTAIGLEEPTEGSVKYDGYDVQAVERGEHTGEILFEDVRRAMQIIHQDPSAALNPYRTIRSSLSQPLKRWHSDMDLNDRRARIKQMLESTGIRPAEEYMERYPNELSGGEQQRVSIIRAMLIEPNVILSDEVVSALDVSLRVELMNLLLDMQDTFSTSYLFISHNLTNARYFAGKANGRIAVMYLGQIVETGPIDEVLSDPKHPYTKILKWATLPLDPDSARETIIEESPIVTEKSPDPRNPPSGCSFHEACPKAREACTQTRPKLDSDGNQLHRAACFRDDPDHEYWQSEPLHGEEREIPGE</sequence>
<reference evidence="9 11" key="1">
    <citation type="submission" date="2022-09" db="EMBL/GenBank/DDBJ databases">
        <title>Enrichment on poylsaccharides allowed isolation of novel metabolic and taxonomic groups of Haloarchaea.</title>
        <authorList>
            <person name="Sorokin D.Y."/>
            <person name="Elcheninov A.G."/>
            <person name="Khizhniak T.V."/>
            <person name="Kolganova T.V."/>
            <person name="Kublanov I.V."/>
        </authorList>
    </citation>
    <scope>NUCLEOTIDE SEQUENCE</scope>
    <source>
        <strain evidence="10 11">AArc-m2/3/4</strain>
        <strain evidence="9">AArc-xg1-1</strain>
    </source>
</reference>
<feature type="domain" description="ABC transporter" evidence="8">
    <location>
        <begin position="401"/>
        <end position="654"/>
    </location>
</feature>
<evidence type="ECO:0000313" key="11">
    <source>
        <dbReference type="Proteomes" id="UP001320972"/>
    </source>
</evidence>
<evidence type="ECO:0000313" key="12">
    <source>
        <dbReference type="Proteomes" id="UP001321018"/>
    </source>
</evidence>
<dbReference type="GO" id="GO:0015833">
    <property type="term" value="P:peptide transport"/>
    <property type="evidence" value="ECO:0007669"/>
    <property type="project" value="InterPro"/>
</dbReference>
<evidence type="ECO:0000256" key="5">
    <source>
        <dbReference type="ARBA" id="ARBA00022840"/>
    </source>
</evidence>
<keyword evidence="2" id="KW-0813">Transport</keyword>
<dbReference type="PROSITE" id="PS00211">
    <property type="entry name" value="ABC_TRANSPORTER_1"/>
    <property type="match status" value="2"/>
</dbReference>
<proteinExistence type="predicted"/>
<evidence type="ECO:0000313" key="9">
    <source>
        <dbReference type="EMBL" id="MCU4743985.1"/>
    </source>
</evidence>
<feature type="region of interest" description="Disordered" evidence="7">
    <location>
        <begin position="705"/>
        <end position="747"/>
    </location>
</feature>
<dbReference type="NCBIfam" id="TIGR01727">
    <property type="entry name" value="oligo_HPY"/>
    <property type="match status" value="2"/>
</dbReference>
<dbReference type="InterPro" id="IPR017871">
    <property type="entry name" value="ABC_transporter-like_CS"/>
</dbReference>
<dbReference type="PROSITE" id="PS50893">
    <property type="entry name" value="ABC_TRANSPORTER_2"/>
    <property type="match status" value="2"/>
</dbReference>
<dbReference type="NCBIfam" id="NF008453">
    <property type="entry name" value="PRK11308.1"/>
    <property type="match status" value="2"/>
</dbReference>
<feature type="compositionally biased region" description="Basic and acidic residues" evidence="7">
    <location>
        <begin position="722"/>
        <end position="747"/>
    </location>
</feature>
<comment type="caution">
    <text evidence="9">The sequence shown here is derived from an EMBL/GenBank/DDBJ whole genome shotgun (WGS) entry which is preliminary data.</text>
</comment>
<protein>
    <submittedName>
        <fullName evidence="9">ABC transporter ATP-binding protein</fullName>
    </submittedName>
</protein>
<feature type="domain" description="ABC transporter" evidence="8">
    <location>
        <begin position="22"/>
        <end position="274"/>
    </location>
</feature>
<dbReference type="EMBL" id="JAOPKB010000009">
    <property type="protein sequence ID" value="MCU4974064.1"/>
    <property type="molecule type" value="Genomic_DNA"/>
</dbReference>
<feature type="region of interest" description="Disordered" evidence="7">
    <location>
        <begin position="671"/>
        <end position="693"/>
    </location>
</feature>
<accession>A0AAP2Z339</accession>
<gene>
    <name evidence="10" type="ORF">OB955_15145</name>
    <name evidence="9" type="ORF">OB960_21630</name>
</gene>
<dbReference type="GO" id="GO:0005886">
    <property type="term" value="C:plasma membrane"/>
    <property type="evidence" value="ECO:0007669"/>
    <property type="project" value="UniProtKB-SubCell"/>
</dbReference>
<dbReference type="GO" id="GO:0005524">
    <property type="term" value="F:ATP binding"/>
    <property type="evidence" value="ECO:0007669"/>
    <property type="project" value="UniProtKB-KW"/>
</dbReference>
<keyword evidence="6" id="KW-0472">Membrane</keyword>
<evidence type="ECO:0000256" key="7">
    <source>
        <dbReference type="SAM" id="MobiDB-lite"/>
    </source>
</evidence>
<dbReference type="GO" id="GO:0016887">
    <property type="term" value="F:ATP hydrolysis activity"/>
    <property type="evidence" value="ECO:0007669"/>
    <property type="project" value="InterPro"/>
</dbReference>
<dbReference type="Pfam" id="PF08352">
    <property type="entry name" value="oligo_HPY"/>
    <property type="match status" value="2"/>
</dbReference>
<dbReference type="Pfam" id="PF00005">
    <property type="entry name" value="ABC_tran"/>
    <property type="match status" value="2"/>
</dbReference>
<evidence type="ECO:0000256" key="1">
    <source>
        <dbReference type="ARBA" id="ARBA00004202"/>
    </source>
</evidence>
<dbReference type="RefSeq" id="WP_338005794.1">
    <property type="nucleotide sequence ID" value="NZ_JAOPKA010000020.1"/>
</dbReference>
<dbReference type="InterPro" id="IPR003593">
    <property type="entry name" value="AAA+_ATPase"/>
</dbReference>
<dbReference type="Gene3D" id="3.40.50.300">
    <property type="entry name" value="P-loop containing nucleotide triphosphate hydrolases"/>
    <property type="match status" value="2"/>
</dbReference>